<evidence type="ECO:0000256" key="8">
    <source>
        <dbReference type="PIRSR" id="PIRSR038994-3"/>
    </source>
</evidence>
<dbReference type="InterPro" id="IPR032466">
    <property type="entry name" value="Metal_Hydrolase"/>
</dbReference>
<evidence type="ECO:0000256" key="2">
    <source>
        <dbReference type="ARBA" id="ARBA00022723"/>
    </source>
</evidence>
<dbReference type="SUPFAM" id="SSF51338">
    <property type="entry name" value="Composite domain of metallo-dependent hydrolases"/>
    <property type="match status" value="1"/>
</dbReference>
<dbReference type="Proteomes" id="UP000292686">
    <property type="component" value="Unassembled WGS sequence"/>
</dbReference>
<dbReference type="EMBL" id="JACCBI010000001">
    <property type="protein sequence ID" value="NYD66778.1"/>
    <property type="molecule type" value="Genomic_DNA"/>
</dbReference>
<accession>A0A4Q2M5M7</accession>
<feature type="binding site" evidence="8">
    <location>
        <position position="196"/>
    </location>
    <ligand>
        <name>Zn(2+)</name>
        <dbReference type="ChEBI" id="CHEBI:29105"/>
    </ligand>
</feature>
<evidence type="ECO:0000256" key="4">
    <source>
        <dbReference type="ARBA" id="ARBA00023277"/>
    </source>
</evidence>
<keyword evidence="3 5" id="KW-0378">Hydrolase</keyword>
<dbReference type="Proteomes" id="UP000581087">
    <property type="component" value="Unassembled WGS sequence"/>
</dbReference>
<gene>
    <name evidence="11" type="primary">nagA</name>
    <name evidence="10" type="ORF">BJ972_001297</name>
    <name evidence="11" type="ORF">ESP50_05825</name>
</gene>
<dbReference type="GO" id="GO:0006046">
    <property type="term" value="P:N-acetylglucosamine catabolic process"/>
    <property type="evidence" value="ECO:0007669"/>
    <property type="project" value="TreeGrafter"/>
</dbReference>
<reference evidence="10 13" key="2">
    <citation type="submission" date="2020-07" db="EMBL/GenBank/DDBJ databases">
        <title>Sequencing the genomes of 1000 actinobacteria strains.</title>
        <authorList>
            <person name="Klenk H.-P."/>
        </authorList>
    </citation>
    <scope>NUCLEOTIDE SEQUENCE [LARGE SCALE GENOMIC DNA]</scope>
    <source>
        <strain evidence="10 13">DSM 23870</strain>
    </source>
</reference>
<reference evidence="11 12" key="1">
    <citation type="submission" date="2019-01" db="EMBL/GenBank/DDBJ databases">
        <title>Agromyces.</title>
        <authorList>
            <person name="Li J."/>
        </authorList>
    </citation>
    <scope>NUCLEOTIDE SEQUENCE [LARGE SCALE GENOMIC DNA]</scope>
    <source>
        <strain evidence="11 12">DSM 23870</strain>
    </source>
</reference>
<evidence type="ECO:0000256" key="1">
    <source>
        <dbReference type="ARBA" id="ARBA00010716"/>
    </source>
</evidence>
<feature type="domain" description="Amidohydrolase-related" evidence="9">
    <location>
        <begin position="56"/>
        <end position="369"/>
    </location>
</feature>
<dbReference type="PANTHER" id="PTHR11113:SF14">
    <property type="entry name" value="N-ACETYLGLUCOSAMINE-6-PHOSPHATE DEACETYLASE"/>
    <property type="match status" value="1"/>
</dbReference>
<evidence type="ECO:0000259" key="9">
    <source>
        <dbReference type="Pfam" id="PF01979"/>
    </source>
</evidence>
<dbReference type="GO" id="GO:0046872">
    <property type="term" value="F:metal ion binding"/>
    <property type="evidence" value="ECO:0007669"/>
    <property type="project" value="UniProtKB-KW"/>
</dbReference>
<feature type="binding site" evidence="8">
    <location>
        <position position="130"/>
    </location>
    <ligand>
        <name>Zn(2+)</name>
        <dbReference type="ChEBI" id="CHEBI:29105"/>
    </ligand>
</feature>
<dbReference type="GO" id="GO:0008448">
    <property type="term" value="F:N-acetylglucosamine-6-phosphate deacetylase activity"/>
    <property type="evidence" value="ECO:0007669"/>
    <property type="project" value="UniProtKB-EC"/>
</dbReference>
<name>A0A4Q2M5M7_9MICO</name>
<evidence type="ECO:0000313" key="10">
    <source>
        <dbReference type="EMBL" id="NYD66778.1"/>
    </source>
</evidence>
<dbReference type="RefSeq" id="WP_129173042.1">
    <property type="nucleotide sequence ID" value="NZ_JACCBI010000001.1"/>
</dbReference>
<feature type="binding site" evidence="7">
    <location>
        <position position="252"/>
    </location>
    <ligand>
        <name>substrate</name>
    </ligand>
</feature>
<dbReference type="InterPro" id="IPR011059">
    <property type="entry name" value="Metal-dep_hydrolase_composite"/>
</dbReference>
<feature type="binding site" evidence="8">
    <location>
        <position position="217"/>
    </location>
    <ligand>
        <name>Zn(2+)</name>
        <dbReference type="ChEBI" id="CHEBI:29105"/>
    </ligand>
</feature>
<dbReference type="OrthoDB" id="9776488at2"/>
<dbReference type="NCBIfam" id="TIGR00221">
    <property type="entry name" value="nagA"/>
    <property type="match status" value="1"/>
</dbReference>
<feature type="binding site" evidence="7">
    <location>
        <position position="141"/>
    </location>
    <ligand>
        <name>substrate</name>
    </ligand>
</feature>
<evidence type="ECO:0000313" key="11">
    <source>
        <dbReference type="EMBL" id="RXZ87435.1"/>
    </source>
</evidence>
<proteinExistence type="inferred from homology"/>
<evidence type="ECO:0000256" key="7">
    <source>
        <dbReference type="PIRSR" id="PIRSR038994-2"/>
    </source>
</evidence>
<comment type="caution">
    <text evidence="11">The sequence shown here is derived from an EMBL/GenBank/DDBJ whole genome shotgun (WGS) entry which is preliminary data.</text>
</comment>
<feature type="binding site" evidence="7">
    <location>
        <position position="228"/>
    </location>
    <ligand>
        <name>substrate</name>
    </ligand>
</feature>
<protein>
    <submittedName>
        <fullName evidence="11">N-acetylglucosamine-6-phosphate deacetylase</fullName>
        <ecNumber evidence="11">3.5.1.25</ecNumber>
    </submittedName>
</protein>
<comment type="similarity">
    <text evidence="1 5">Belongs to the metallo-dependent hydrolases superfamily. NagA family.</text>
</comment>
<evidence type="ECO:0000313" key="12">
    <source>
        <dbReference type="Proteomes" id="UP000292686"/>
    </source>
</evidence>
<evidence type="ECO:0000256" key="6">
    <source>
        <dbReference type="PIRSR" id="PIRSR038994-1"/>
    </source>
</evidence>
<dbReference type="EMBL" id="SDPM01000002">
    <property type="protein sequence ID" value="RXZ87435.1"/>
    <property type="molecule type" value="Genomic_DNA"/>
</dbReference>
<evidence type="ECO:0000256" key="3">
    <source>
        <dbReference type="ARBA" id="ARBA00022801"/>
    </source>
</evidence>
<dbReference type="InterPro" id="IPR006680">
    <property type="entry name" value="Amidohydro-rel"/>
</dbReference>
<dbReference type="InterPro" id="IPR003764">
    <property type="entry name" value="GlcNAc_6-P_deAcase"/>
</dbReference>
<dbReference type="Pfam" id="PF01979">
    <property type="entry name" value="Amidohydro_1"/>
    <property type="match status" value="1"/>
</dbReference>
<dbReference type="EC" id="3.5.1.25" evidence="11"/>
<dbReference type="Gene3D" id="2.30.40.10">
    <property type="entry name" value="Urease, subunit C, domain 1"/>
    <property type="match status" value="1"/>
</dbReference>
<feature type="active site" description="Proton donor/acceptor" evidence="6">
    <location>
        <position position="274"/>
    </location>
</feature>
<dbReference type="AlphaFoldDB" id="A0A4Q2M5M7"/>
<evidence type="ECO:0000313" key="13">
    <source>
        <dbReference type="Proteomes" id="UP000581087"/>
    </source>
</evidence>
<dbReference type="PIRSF" id="PIRSF038994">
    <property type="entry name" value="NagA"/>
    <property type="match status" value="1"/>
</dbReference>
<dbReference type="SUPFAM" id="SSF51556">
    <property type="entry name" value="Metallo-dependent hydrolases"/>
    <property type="match status" value="1"/>
</dbReference>
<comment type="cofactor">
    <cofactor evidence="8">
        <name>a divalent metal cation</name>
        <dbReference type="ChEBI" id="CHEBI:60240"/>
    </cofactor>
    <text evidence="8">Binds 1 divalent metal cation per subunit.</text>
</comment>
<organism evidence="11 12">
    <name type="scientific">Agromyces atrinae</name>
    <dbReference type="NCBI Taxonomy" id="592376"/>
    <lineage>
        <taxon>Bacteria</taxon>
        <taxon>Bacillati</taxon>
        <taxon>Actinomycetota</taxon>
        <taxon>Actinomycetes</taxon>
        <taxon>Micrococcales</taxon>
        <taxon>Microbacteriaceae</taxon>
        <taxon>Agromyces</taxon>
    </lineage>
</organism>
<keyword evidence="4 5" id="KW-0119">Carbohydrate metabolism</keyword>
<dbReference type="Gene3D" id="3.20.20.140">
    <property type="entry name" value="Metal-dependent hydrolases"/>
    <property type="match status" value="1"/>
</dbReference>
<keyword evidence="12" id="KW-1185">Reference proteome</keyword>
<sequence length="383" mass="38927">MPPSTIIHSARIVSNGSVTDDGWVRFDGDRLSARGVGRSWEARPGDEVVDAGGRHLTPGFIDIHVHGGGGAAFDDGADAIARALAMHRRHGTTRAVISLVTAPIEALERRVAEIAALTRRDDAVLGSHLEGPFLADSHRGAHDPALLHSPDQASIERLLEAADGTLTQVTLAPELPGALDATRSLVAAGSRVAVGHTGASADEARAAFDVGATILTHAFNGMRGIHHRAPGPVTAALATDGITLEIIDDGVHVHADVVNLAFTAAPGRIALVSDAMAAAGAADGPYDLGSLRVSVTDGVARLVDGGAIAGSTLTLGVAVRNAIAHGIPLATAVAAASIVPARAIGRGDELGALEVGYAADAVLLDDDLEAVRVWSAGDSVFAV</sequence>
<keyword evidence="2 8" id="KW-0479">Metal-binding</keyword>
<feature type="binding site" evidence="7">
    <location>
        <begin position="220"/>
        <end position="221"/>
    </location>
    <ligand>
        <name>substrate</name>
    </ligand>
</feature>
<feature type="binding site" evidence="7">
    <location>
        <begin position="308"/>
        <end position="310"/>
    </location>
    <ligand>
        <name>substrate</name>
    </ligand>
</feature>
<evidence type="ECO:0000256" key="5">
    <source>
        <dbReference type="PIRNR" id="PIRNR038994"/>
    </source>
</evidence>
<dbReference type="PANTHER" id="PTHR11113">
    <property type="entry name" value="N-ACETYLGLUCOSAMINE-6-PHOSPHATE DEACETYLASE"/>
    <property type="match status" value="1"/>
</dbReference>